<dbReference type="Proteomes" id="UP000008810">
    <property type="component" value="Chromosome 1"/>
</dbReference>
<organism evidence="3">
    <name type="scientific">Brachypodium distachyon</name>
    <name type="common">Purple false brome</name>
    <name type="synonym">Trachynia distachya</name>
    <dbReference type="NCBI Taxonomy" id="15368"/>
    <lineage>
        <taxon>Eukaryota</taxon>
        <taxon>Viridiplantae</taxon>
        <taxon>Streptophyta</taxon>
        <taxon>Embryophyta</taxon>
        <taxon>Tracheophyta</taxon>
        <taxon>Spermatophyta</taxon>
        <taxon>Magnoliopsida</taxon>
        <taxon>Liliopsida</taxon>
        <taxon>Poales</taxon>
        <taxon>Poaceae</taxon>
        <taxon>BOP clade</taxon>
        <taxon>Pooideae</taxon>
        <taxon>Stipodae</taxon>
        <taxon>Brachypodieae</taxon>
        <taxon>Brachypodium</taxon>
    </lineage>
</organism>
<keyword evidence="1" id="KW-0175">Coiled coil</keyword>
<dbReference type="Gramene" id="KQK16289">
    <property type="protein sequence ID" value="KQK16289"/>
    <property type="gene ID" value="BRADI_1g28055v3"/>
</dbReference>
<keyword evidence="4" id="KW-1185">Reference proteome</keyword>
<reference evidence="2 3" key="1">
    <citation type="journal article" date="2010" name="Nature">
        <title>Genome sequencing and analysis of the model grass Brachypodium distachyon.</title>
        <authorList>
            <consortium name="International Brachypodium Initiative"/>
        </authorList>
    </citation>
    <scope>NUCLEOTIDE SEQUENCE [LARGE SCALE GENOMIC DNA]</scope>
    <source>
        <strain evidence="2">Bd21</strain>
        <strain evidence="3">cv. Bd21</strain>
    </source>
</reference>
<evidence type="ECO:0000313" key="2">
    <source>
        <dbReference type="EMBL" id="KQK16289.1"/>
    </source>
</evidence>
<feature type="coiled-coil region" evidence="1">
    <location>
        <begin position="65"/>
        <end position="120"/>
    </location>
</feature>
<dbReference type="AlphaFoldDB" id="I1GUJ3"/>
<dbReference type="HOGENOM" id="CLU_144389_0_0_1"/>
<dbReference type="GeneID" id="104584721"/>
<evidence type="ECO:0000313" key="3">
    <source>
        <dbReference type="EnsemblPlants" id="KQK16289"/>
    </source>
</evidence>
<accession>I1GUJ3</accession>
<sequence>MGRGGFTDDGGASMMDWLIDSVESSIDSVEKRNQGYFDPDYLLEHEHDDDEQNLGESSDAMNKILASYEAQVKEEKMKNQKLLDDMLKLEIELAFQDQVIEELESKIAENQKQNEELKREPEERKIVNVEVGQVRDFAVASWSVGITLVFVLA</sequence>
<gene>
    <name evidence="3" type="primary">LOC104584721</name>
    <name evidence="2" type="ORF">BRADI_1g28055v3</name>
</gene>
<proteinExistence type="predicted"/>
<dbReference type="EMBL" id="CM000880">
    <property type="protein sequence ID" value="KQK16289.1"/>
    <property type="molecule type" value="Genomic_DNA"/>
</dbReference>
<reference evidence="3" key="3">
    <citation type="submission" date="2018-08" db="UniProtKB">
        <authorList>
            <consortium name="EnsemblPlants"/>
        </authorList>
    </citation>
    <scope>IDENTIFICATION</scope>
    <source>
        <strain evidence="3">cv. Bd21</strain>
    </source>
</reference>
<dbReference type="RefSeq" id="XP_024310175.1">
    <property type="nucleotide sequence ID" value="XM_024454407.1"/>
</dbReference>
<evidence type="ECO:0000313" key="4">
    <source>
        <dbReference type="Proteomes" id="UP000008810"/>
    </source>
</evidence>
<evidence type="ECO:0000256" key="1">
    <source>
        <dbReference type="SAM" id="Coils"/>
    </source>
</evidence>
<dbReference type="EnsemblPlants" id="KQK16289">
    <property type="protein sequence ID" value="KQK16289"/>
    <property type="gene ID" value="BRADI_1g28055v3"/>
</dbReference>
<reference evidence="2" key="2">
    <citation type="submission" date="2017-06" db="EMBL/GenBank/DDBJ databases">
        <title>WGS assembly of Brachypodium distachyon.</title>
        <authorList>
            <consortium name="The International Brachypodium Initiative"/>
            <person name="Lucas S."/>
            <person name="Harmon-Smith M."/>
            <person name="Lail K."/>
            <person name="Tice H."/>
            <person name="Grimwood J."/>
            <person name="Bruce D."/>
            <person name="Barry K."/>
            <person name="Shu S."/>
            <person name="Lindquist E."/>
            <person name="Wang M."/>
            <person name="Pitluck S."/>
            <person name="Vogel J.P."/>
            <person name="Garvin D.F."/>
            <person name="Mockler T.C."/>
            <person name="Schmutz J."/>
            <person name="Rokhsar D."/>
            <person name="Bevan M.W."/>
        </authorList>
    </citation>
    <scope>NUCLEOTIDE SEQUENCE</scope>
    <source>
        <strain evidence="2">Bd21</strain>
    </source>
</reference>
<name>I1GUJ3_BRADI</name>
<protein>
    <submittedName>
        <fullName evidence="2 3">Uncharacterized protein</fullName>
    </submittedName>
</protein>